<dbReference type="InterPro" id="IPR050649">
    <property type="entry name" value="Paired_Homeobox_TFs"/>
</dbReference>
<proteinExistence type="predicted"/>
<evidence type="ECO:0000313" key="10">
    <source>
        <dbReference type="EMBL" id="KAG5680609.1"/>
    </source>
</evidence>
<dbReference type="CDD" id="cd00086">
    <property type="entry name" value="homeodomain"/>
    <property type="match status" value="1"/>
</dbReference>
<evidence type="ECO:0000313" key="11">
    <source>
        <dbReference type="Proteomes" id="UP001107558"/>
    </source>
</evidence>
<dbReference type="GO" id="GO:0005634">
    <property type="term" value="C:nucleus"/>
    <property type="evidence" value="ECO:0007669"/>
    <property type="project" value="UniProtKB-SubCell"/>
</dbReference>
<evidence type="ECO:0000256" key="6">
    <source>
        <dbReference type="PROSITE-ProRule" id="PRU00108"/>
    </source>
</evidence>
<dbReference type="Gene3D" id="1.10.10.60">
    <property type="entry name" value="Homeodomain-like"/>
    <property type="match status" value="1"/>
</dbReference>
<evidence type="ECO:0000256" key="5">
    <source>
        <dbReference type="ARBA" id="ARBA00023242"/>
    </source>
</evidence>
<dbReference type="EMBL" id="JADBJN010000001">
    <property type="protein sequence ID" value="KAG5680609.1"/>
    <property type="molecule type" value="Genomic_DNA"/>
</dbReference>
<dbReference type="InterPro" id="IPR009057">
    <property type="entry name" value="Homeodomain-like_sf"/>
</dbReference>
<organism evidence="10 11">
    <name type="scientific">Polypedilum vanderplanki</name>
    <name type="common">Sleeping chironomid midge</name>
    <dbReference type="NCBI Taxonomy" id="319348"/>
    <lineage>
        <taxon>Eukaryota</taxon>
        <taxon>Metazoa</taxon>
        <taxon>Ecdysozoa</taxon>
        <taxon>Arthropoda</taxon>
        <taxon>Hexapoda</taxon>
        <taxon>Insecta</taxon>
        <taxon>Pterygota</taxon>
        <taxon>Neoptera</taxon>
        <taxon>Endopterygota</taxon>
        <taxon>Diptera</taxon>
        <taxon>Nematocera</taxon>
        <taxon>Chironomoidea</taxon>
        <taxon>Chironomidae</taxon>
        <taxon>Chironominae</taxon>
        <taxon>Polypedilum</taxon>
        <taxon>Polypedilum</taxon>
    </lineage>
</organism>
<evidence type="ECO:0000256" key="7">
    <source>
        <dbReference type="RuleBase" id="RU000682"/>
    </source>
</evidence>
<comment type="subcellular location">
    <subcellularLocation>
        <location evidence="1 6 7">Nucleus</location>
    </subcellularLocation>
</comment>
<dbReference type="FunFam" id="1.10.10.60:FF:000066">
    <property type="entry name" value="Paired mesoderm homeobox protein 1"/>
    <property type="match status" value="1"/>
</dbReference>
<dbReference type="PROSITE" id="PS50071">
    <property type="entry name" value="HOMEOBOX_2"/>
    <property type="match status" value="1"/>
</dbReference>
<evidence type="ECO:0000256" key="4">
    <source>
        <dbReference type="ARBA" id="ARBA00023155"/>
    </source>
</evidence>
<evidence type="ECO:0000256" key="3">
    <source>
        <dbReference type="ARBA" id="ARBA00023125"/>
    </source>
</evidence>
<keyword evidence="5 6" id="KW-0539">Nucleus</keyword>
<dbReference type="PANTHER" id="PTHR24329:SF543">
    <property type="entry name" value="FI01017P-RELATED"/>
    <property type="match status" value="1"/>
</dbReference>
<protein>
    <recommendedName>
        <fullName evidence="9">Homeobox domain-containing protein</fullName>
    </recommendedName>
</protein>
<dbReference type="PROSITE" id="PS00027">
    <property type="entry name" value="HOMEOBOX_1"/>
    <property type="match status" value="1"/>
</dbReference>
<dbReference type="GO" id="GO:0000981">
    <property type="term" value="F:DNA-binding transcription factor activity, RNA polymerase II-specific"/>
    <property type="evidence" value="ECO:0007669"/>
    <property type="project" value="InterPro"/>
</dbReference>
<dbReference type="AlphaFoldDB" id="A0A9J6CEK0"/>
<keyword evidence="11" id="KW-1185">Reference proteome</keyword>
<evidence type="ECO:0000256" key="8">
    <source>
        <dbReference type="SAM" id="MobiDB-lite"/>
    </source>
</evidence>
<keyword evidence="3 6" id="KW-0238">DNA-binding</keyword>
<dbReference type="InterPro" id="IPR017970">
    <property type="entry name" value="Homeobox_CS"/>
</dbReference>
<dbReference type="InterPro" id="IPR000047">
    <property type="entry name" value="HTH_motif"/>
</dbReference>
<dbReference type="Proteomes" id="UP001107558">
    <property type="component" value="Chromosome 1"/>
</dbReference>
<comment type="caution">
    <text evidence="10">The sequence shown here is derived from an EMBL/GenBank/DDBJ whole genome shotgun (WGS) entry which is preliminary data.</text>
</comment>
<feature type="DNA-binding region" description="Homeobox" evidence="6">
    <location>
        <begin position="121"/>
        <end position="180"/>
    </location>
</feature>
<evidence type="ECO:0000256" key="1">
    <source>
        <dbReference type="ARBA" id="ARBA00004123"/>
    </source>
</evidence>
<evidence type="ECO:0000256" key="2">
    <source>
        <dbReference type="ARBA" id="ARBA00022473"/>
    </source>
</evidence>
<keyword evidence="2" id="KW-0217">Developmental protein</keyword>
<gene>
    <name evidence="10" type="ORF">PVAND_010103</name>
</gene>
<accession>A0A9J6CEK0</accession>
<dbReference type="PANTHER" id="PTHR24329">
    <property type="entry name" value="HOMEOBOX PROTEIN ARISTALESS"/>
    <property type="match status" value="1"/>
</dbReference>
<name>A0A9J6CEK0_POLVA</name>
<dbReference type="SMART" id="SM00389">
    <property type="entry name" value="HOX"/>
    <property type="match status" value="1"/>
</dbReference>
<dbReference type="Pfam" id="PF00046">
    <property type="entry name" value="Homeodomain"/>
    <property type="match status" value="1"/>
</dbReference>
<feature type="region of interest" description="Disordered" evidence="8">
    <location>
        <begin position="178"/>
        <end position="207"/>
    </location>
</feature>
<evidence type="ECO:0000259" key="9">
    <source>
        <dbReference type="PROSITE" id="PS50071"/>
    </source>
</evidence>
<dbReference type="SUPFAM" id="SSF46689">
    <property type="entry name" value="Homeodomain-like"/>
    <property type="match status" value="1"/>
</dbReference>
<feature type="compositionally biased region" description="Low complexity" evidence="8">
    <location>
        <begin position="182"/>
        <end position="204"/>
    </location>
</feature>
<sequence>MLNLNTNNDYAMAFSHHHMPNDQQFYPNLYSNVNTTTTTNIKDKNDLMFKNQKVDFLNNNNSTTEPFTVIKDGENSKRFSVNHLLKPPISSPSAAEKFNVDSSLPISLPDLMHDADTSKKPRRNRTTFTSLQLTALEKIFERTHYPDAFVREELAQKVGLTESRVQVWFQNRRAKHRRNERTVTSSRTSTTSVSNISSSVSSPTQKPLITHDKPPHQFDFPPPYSLSFGTLGMFQSPSTTSNSIKNPDLNYSNSFNPYTQYQQNYNNYCASNFRYKSPY</sequence>
<dbReference type="PRINTS" id="PR00031">
    <property type="entry name" value="HTHREPRESSR"/>
</dbReference>
<feature type="domain" description="Homeobox" evidence="9">
    <location>
        <begin position="119"/>
        <end position="179"/>
    </location>
</feature>
<keyword evidence="4 6" id="KW-0371">Homeobox</keyword>
<dbReference type="InterPro" id="IPR001356">
    <property type="entry name" value="HD"/>
</dbReference>
<dbReference type="OrthoDB" id="6159439at2759"/>
<reference evidence="10" key="1">
    <citation type="submission" date="2021-03" db="EMBL/GenBank/DDBJ databases">
        <title>Chromosome level genome of the anhydrobiotic midge Polypedilum vanderplanki.</title>
        <authorList>
            <person name="Yoshida Y."/>
            <person name="Kikawada T."/>
            <person name="Gusev O."/>
        </authorList>
    </citation>
    <scope>NUCLEOTIDE SEQUENCE</scope>
    <source>
        <strain evidence="10">NIAS01</strain>
        <tissue evidence="10">Whole body or cell culture</tissue>
    </source>
</reference>
<dbReference type="GO" id="GO:0000977">
    <property type="term" value="F:RNA polymerase II transcription regulatory region sequence-specific DNA binding"/>
    <property type="evidence" value="ECO:0007669"/>
    <property type="project" value="TreeGrafter"/>
</dbReference>